<dbReference type="InterPro" id="IPR011011">
    <property type="entry name" value="Znf_FYVE_PHD"/>
</dbReference>
<dbReference type="Proteomes" id="UP000078492">
    <property type="component" value="Unassembled WGS sequence"/>
</dbReference>
<name>A0A151J5Y8_9HYME</name>
<dbReference type="PANTHER" id="PTHR46319">
    <property type="entry name" value="ZINC FINGER FYVE DOMAIN-CONTAINING PROTEIN"/>
    <property type="match status" value="1"/>
</dbReference>
<organism evidence="6 7">
    <name type="scientific">Trachymyrmex cornetzi</name>
    <dbReference type="NCBI Taxonomy" id="471704"/>
    <lineage>
        <taxon>Eukaryota</taxon>
        <taxon>Metazoa</taxon>
        <taxon>Ecdysozoa</taxon>
        <taxon>Arthropoda</taxon>
        <taxon>Hexapoda</taxon>
        <taxon>Insecta</taxon>
        <taxon>Pterygota</taxon>
        <taxon>Neoptera</taxon>
        <taxon>Endopterygota</taxon>
        <taxon>Hymenoptera</taxon>
        <taxon>Apocrita</taxon>
        <taxon>Aculeata</taxon>
        <taxon>Formicoidea</taxon>
        <taxon>Formicidae</taxon>
        <taxon>Myrmicinae</taxon>
        <taxon>Trachymyrmex</taxon>
    </lineage>
</organism>
<keyword evidence="1" id="KW-0479">Metal-binding</keyword>
<dbReference type="EMBL" id="KQ979908">
    <property type="protein sequence ID" value="KYN18641.1"/>
    <property type="molecule type" value="Genomic_DNA"/>
</dbReference>
<dbReference type="Pfam" id="PF01363">
    <property type="entry name" value="FYVE"/>
    <property type="match status" value="1"/>
</dbReference>
<dbReference type="InterPro" id="IPR017455">
    <property type="entry name" value="Znf_FYVE-rel"/>
</dbReference>
<gene>
    <name evidence="6" type="ORF">ALC57_09047</name>
</gene>
<dbReference type="PANTHER" id="PTHR46319:SF3">
    <property type="entry name" value="ZINC FINGER FYVE DOMAIN-CONTAINING PROTEIN"/>
    <property type="match status" value="1"/>
</dbReference>
<proteinExistence type="predicted"/>
<dbReference type="PROSITE" id="PS50178">
    <property type="entry name" value="ZF_FYVE"/>
    <property type="match status" value="1"/>
</dbReference>
<evidence type="ECO:0000256" key="1">
    <source>
        <dbReference type="ARBA" id="ARBA00022723"/>
    </source>
</evidence>
<keyword evidence="7" id="KW-1185">Reference proteome</keyword>
<dbReference type="STRING" id="471704.A0A151J5Y8"/>
<dbReference type="SUPFAM" id="SSF57903">
    <property type="entry name" value="FYVE/PHD zinc finger"/>
    <property type="match status" value="1"/>
</dbReference>
<sequence length="77" mass="9357">MLCDVKFTVLKRRHHCRACGKVLCNKCCNMKYRLEYQGNIDSRVCVSCFHLLTKGKKNYYTYTHRIFQYNHLKIWFS</sequence>
<evidence type="ECO:0000259" key="5">
    <source>
        <dbReference type="PROSITE" id="PS50178"/>
    </source>
</evidence>
<evidence type="ECO:0000313" key="7">
    <source>
        <dbReference type="Proteomes" id="UP000078492"/>
    </source>
</evidence>
<dbReference type="Gene3D" id="3.30.40.10">
    <property type="entry name" value="Zinc/RING finger domain, C3HC4 (zinc finger)"/>
    <property type="match status" value="1"/>
</dbReference>
<evidence type="ECO:0000313" key="6">
    <source>
        <dbReference type="EMBL" id="KYN18641.1"/>
    </source>
</evidence>
<dbReference type="InterPro" id="IPR013083">
    <property type="entry name" value="Znf_RING/FYVE/PHD"/>
</dbReference>
<dbReference type="AlphaFoldDB" id="A0A151J5Y8"/>
<protein>
    <submittedName>
        <fullName evidence="6">Zinc finger FYVE domain-containing protein 16</fullName>
    </submittedName>
</protein>
<accession>A0A151J5Y8</accession>
<dbReference type="InterPro" id="IPR000306">
    <property type="entry name" value="Znf_FYVE"/>
</dbReference>
<feature type="domain" description="FYVE-type" evidence="5">
    <location>
        <begin position="1"/>
        <end position="53"/>
    </location>
</feature>
<keyword evidence="3" id="KW-0862">Zinc</keyword>
<dbReference type="GO" id="GO:0008270">
    <property type="term" value="F:zinc ion binding"/>
    <property type="evidence" value="ECO:0007669"/>
    <property type="project" value="UniProtKB-KW"/>
</dbReference>
<dbReference type="SMART" id="SM00064">
    <property type="entry name" value="FYVE"/>
    <property type="match status" value="1"/>
</dbReference>
<dbReference type="GO" id="GO:0016197">
    <property type="term" value="P:endosomal transport"/>
    <property type="evidence" value="ECO:0007669"/>
    <property type="project" value="TreeGrafter"/>
</dbReference>
<keyword evidence="2 4" id="KW-0863">Zinc-finger</keyword>
<evidence type="ECO:0000256" key="4">
    <source>
        <dbReference type="PROSITE-ProRule" id="PRU00091"/>
    </source>
</evidence>
<evidence type="ECO:0000256" key="3">
    <source>
        <dbReference type="ARBA" id="ARBA00022833"/>
    </source>
</evidence>
<reference evidence="6 7" key="1">
    <citation type="submission" date="2015-09" db="EMBL/GenBank/DDBJ databases">
        <title>Trachymyrmex cornetzi WGS genome.</title>
        <authorList>
            <person name="Nygaard S."/>
            <person name="Hu H."/>
            <person name="Boomsma J."/>
            <person name="Zhang G."/>
        </authorList>
    </citation>
    <scope>NUCLEOTIDE SEQUENCE [LARGE SCALE GENOMIC DNA]</scope>
    <source>
        <strain evidence="6">Tcor2-1</strain>
        <tissue evidence="6">Whole body</tissue>
    </source>
</reference>
<evidence type="ECO:0000256" key="2">
    <source>
        <dbReference type="ARBA" id="ARBA00022771"/>
    </source>
</evidence>
<dbReference type="GO" id="GO:0031901">
    <property type="term" value="C:early endosome membrane"/>
    <property type="evidence" value="ECO:0007669"/>
    <property type="project" value="TreeGrafter"/>
</dbReference>